<sequence length="80" mass="8481">MGSDPATYPHGVRSNGGAELQETQLAKRAVPVAAAALEGKTVVKFLLTVGSFFMGVKSADGNDKFQRKMEIGVERVSTIL</sequence>
<evidence type="ECO:0000313" key="1">
    <source>
        <dbReference type="EnsemblMetazoa" id="PPA01007.1"/>
    </source>
</evidence>
<gene>
    <name evidence="1" type="primary">WBGene00090561</name>
</gene>
<accession>A0A454Y5T5</accession>
<reference evidence="1" key="2">
    <citation type="submission" date="2022-06" db="UniProtKB">
        <authorList>
            <consortium name="EnsemblMetazoa"/>
        </authorList>
    </citation>
    <scope>IDENTIFICATION</scope>
    <source>
        <strain evidence="1">PS312</strain>
    </source>
</reference>
<protein>
    <submittedName>
        <fullName evidence="1">Uncharacterized protein</fullName>
    </submittedName>
</protein>
<reference evidence="2" key="1">
    <citation type="journal article" date="2008" name="Nat. Genet.">
        <title>The Pristionchus pacificus genome provides a unique perspective on nematode lifestyle and parasitism.</title>
        <authorList>
            <person name="Dieterich C."/>
            <person name="Clifton S.W."/>
            <person name="Schuster L.N."/>
            <person name="Chinwalla A."/>
            <person name="Delehaunty K."/>
            <person name="Dinkelacker I."/>
            <person name="Fulton L."/>
            <person name="Fulton R."/>
            <person name="Godfrey J."/>
            <person name="Minx P."/>
            <person name="Mitreva M."/>
            <person name="Roeseler W."/>
            <person name="Tian H."/>
            <person name="Witte H."/>
            <person name="Yang S.P."/>
            <person name="Wilson R.K."/>
            <person name="Sommer R.J."/>
        </authorList>
    </citation>
    <scope>NUCLEOTIDE SEQUENCE [LARGE SCALE GENOMIC DNA]</scope>
    <source>
        <strain evidence="2">PS312</strain>
    </source>
</reference>
<dbReference type="AlphaFoldDB" id="A0A454Y5T5"/>
<name>A0A454Y5T5_PRIPA</name>
<evidence type="ECO:0000313" key="2">
    <source>
        <dbReference type="Proteomes" id="UP000005239"/>
    </source>
</evidence>
<proteinExistence type="predicted"/>
<dbReference type="Proteomes" id="UP000005239">
    <property type="component" value="Unassembled WGS sequence"/>
</dbReference>
<accession>A0A8R1U280</accession>
<organism evidence="1 2">
    <name type="scientific">Pristionchus pacificus</name>
    <name type="common">Parasitic nematode worm</name>
    <dbReference type="NCBI Taxonomy" id="54126"/>
    <lineage>
        <taxon>Eukaryota</taxon>
        <taxon>Metazoa</taxon>
        <taxon>Ecdysozoa</taxon>
        <taxon>Nematoda</taxon>
        <taxon>Chromadorea</taxon>
        <taxon>Rhabditida</taxon>
        <taxon>Rhabditina</taxon>
        <taxon>Diplogasteromorpha</taxon>
        <taxon>Diplogasteroidea</taxon>
        <taxon>Neodiplogasteridae</taxon>
        <taxon>Pristionchus</taxon>
    </lineage>
</organism>
<dbReference type="EnsemblMetazoa" id="PPA01007.1">
    <property type="protein sequence ID" value="PPA01007.1"/>
    <property type="gene ID" value="WBGene00090561"/>
</dbReference>
<keyword evidence="2" id="KW-1185">Reference proteome</keyword>